<dbReference type="SUPFAM" id="SSF51430">
    <property type="entry name" value="NAD(P)-linked oxidoreductase"/>
    <property type="match status" value="1"/>
</dbReference>
<evidence type="ECO:0000256" key="7">
    <source>
        <dbReference type="SAM" id="MobiDB-lite"/>
    </source>
</evidence>
<feature type="active site" description="Proton donor" evidence="4">
    <location>
        <position position="55"/>
    </location>
</feature>
<name>A0A939E1F2_9CORY</name>
<keyword evidence="2" id="KW-0521">NADP</keyword>
<sequence length="289" mass="31760">MADNTNKQTHITLADGTVIPQVGFGTYKLQGQQCYDAVRHAIATGYRHIDTAAVYANEQEVGRAIADAIAAGEITRKDLFVTTKVWNDCHGKQATEKAFHASMQRLGLDYLDCYLVHWPCQGNGLYTETWQTLVNLLGFGTVQTIGVCNFYPAVLDEIIAATDVTPVMNQIELHPGFSQATLRDYHQAHGIVTESWSPLGRGEMIEHPVVAAVAEDTGKTPAQVIIRWHMQLGCVVIPKSATPARIEENFDVFDFELTDGQMARLTALDGDDSAQKRRGPDPATFGVNQ</sequence>
<dbReference type="InterPro" id="IPR018170">
    <property type="entry name" value="Aldo/ket_reductase_CS"/>
</dbReference>
<dbReference type="InterPro" id="IPR036812">
    <property type="entry name" value="NAD(P)_OxRdtase_dom_sf"/>
</dbReference>
<dbReference type="PIRSF" id="PIRSF000097">
    <property type="entry name" value="AKR"/>
    <property type="match status" value="1"/>
</dbReference>
<evidence type="ECO:0000259" key="8">
    <source>
        <dbReference type="Pfam" id="PF00248"/>
    </source>
</evidence>
<feature type="binding site" evidence="5">
    <location>
        <position position="117"/>
    </location>
    <ligand>
        <name>substrate</name>
    </ligand>
</feature>
<evidence type="ECO:0000256" key="2">
    <source>
        <dbReference type="ARBA" id="ARBA00022857"/>
    </source>
</evidence>
<dbReference type="AlphaFoldDB" id="A0A939E1F2"/>
<feature type="region of interest" description="Disordered" evidence="7">
    <location>
        <begin position="269"/>
        <end position="289"/>
    </location>
</feature>
<dbReference type="Proteomes" id="UP000664332">
    <property type="component" value="Unassembled WGS sequence"/>
</dbReference>
<dbReference type="RefSeq" id="WP_207279158.1">
    <property type="nucleotide sequence ID" value="NZ_JAFLEQ010000016.1"/>
</dbReference>
<dbReference type="PROSITE" id="PS00063">
    <property type="entry name" value="ALDOKETO_REDUCTASE_3"/>
    <property type="match status" value="1"/>
</dbReference>
<evidence type="ECO:0000256" key="4">
    <source>
        <dbReference type="PIRSR" id="PIRSR000097-1"/>
    </source>
</evidence>
<dbReference type="PRINTS" id="PR00069">
    <property type="entry name" value="ALDKETRDTASE"/>
</dbReference>
<reference evidence="9" key="1">
    <citation type="submission" date="2021-03" db="EMBL/GenBank/DDBJ databases">
        <authorList>
            <person name="Sun Q."/>
        </authorList>
    </citation>
    <scope>NUCLEOTIDE SEQUENCE</scope>
    <source>
        <strain evidence="9">CCM 8862</strain>
    </source>
</reference>
<evidence type="ECO:0000313" key="10">
    <source>
        <dbReference type="Proteomes" id="UP000664332"/>
    </source>
</evidence>
<dbReference type="PROSITE" id="PS00798">
    <property type="entry name" value="ALDOKETO_REDUCTASE_1"/>
    <property type="match status" value="1"/>
</dbReference>
<accession>A0A939E1F2</accession>
<proteinExistence type="inferred from homology"/>
<comment type="caution">
    <text evidence="9">The sequence shown here is derived from an EMBL/GenBank/DDBJ whole genome shotgun (WGS) entry which is preliminary data.</text>
</comment>
<protein>
    <submittedName>
        <fullName evidence="9">Aldo/keto reductase</fullName>
    </submittedName>
</protein>
<evidence type="ECO:0000256" key="1">
    <source>
        <dbReference type="ARBA" id="ARBA00007905"/>
    </source>
</evidence>
<dbReference type="InterPro" id="IPR023210">
    <property type="entry name" value="NADP_OxRdtase_dom"/>
</dbReference>
<evidence type="ECO:0000256" key="3">
    <source>
        <dbReference type="ARBA" id="ARBA00023002"/>
    </source>
</evidence>
<dbReference type="EMBL" id="JAFLEQ010000016">
    <property type="protein sequence ID" value="MBN9644669.1"/>
    <property type="molecule type" value="Genomic_DNA"/>
</dbReference>
<feature type="site" description="Lowers pKa of active site Tyr" evidence="6">
    <location>
        <position position="84"/>
    </location>
</feature>
<dbReference type="FunFam" id="3.20.20.100:FF:000002">
    <property type="entry name" value="2,5-diketo-D-gluconic acid reductase A"/>
    <property type="match status" value="1"/>
</dbReference>
<dbReference type="PANTHER" id="PTHR43827:SF3">
    <property type="entry name" value="NADP-DEPENDENT OXIDOREDUCTASE DOMAIN-CONTAINING PROTEIN"/>
    <property type="match status" value="1"/>
</dbReference>
<dbReference type="PANTHER" id="PTHR43827">
    <property type="entry name" value="2,5-DIKETO-D-GLUCONIC ACID REDUCTASE"/>
    <property type="match status" value="1"/>
</dbReference>
<dbReference type="Gene3D" id="3.20.20.100">
    <property type="entry name" value="NADP-dependent oxidoreductase domain"/>
    <property type="match status" value="1"/>
</dbReference>
<dbReference type="GO" id="GO:0016616">
    <property type="term" value="F:oxidoreductase activity, acting on the CH-OH group of donors, NAD or NADP as acceptor"/>
    <property type="evidence" value="ECO:0007669"/>
    <property type="project" value="UniProtKB-ARBA"/>
</dbReference>
<evidence type="ECO:0000256" key="6">
    <source>
        <dbReference type="PIRSR" id="PIRSR000097-3"/>
    </source>
</evidence>
<evidence type="ECO:0000313" key="9">
    <source>
        <dbReference type="EMBL" id="MBN9644669.1"/>
    </source>
</evidence>
<gene>
    <name evidence="9" type="ORF">JZY06_08620</name>
</gene>
<dbReference type="InterPro" id="IPR020471">
    <property type="entry name" value="AKR"/>
</dbReference>
<keyword evidence="10" id="KW-1185">Reference proteome</keyword>
<evidence type="ECO:0000256" key="5">
    <source>
        <dbReference type="PIRSR" id="PIRSR000097-2"/>
    </source>
</evidence>
<keyword evidence="3" id="KW-0560">Oxidoreductase</keyword>
<dbReference type="Pfam" id="PF00248">
    <property type="entry name" value="Aldo_ket_red"/>
    <property type="match status" value="1"/>
</dbReference>
<dbReference type="PROSITE" id="PS00062">
    <property type="entry name" value="ALDOKETO_REDUCTASE_2"/>
    <property type="match status" value="1"/>
</dbReference>
<comment type="similarity">
    <text evidence="1">Belongs to the aldo/keto reductase family.</text>
</comment>
<organism evidence="9 10">
    <name type="scientific">Corynebacterium mendelii</name>
    <dbReference type="NCBI Taxonomy" id="2765362"/>
    <lineage>
        <taxon>Bacteria</taxon>
        <taxon>Bacillati</taxon>
        <taxon>Actinomycetota</taxon>
        <taxon>Actinomycetes</taxon>
        <taxon>Mycobacteriales</taxon>
        <taxon>Corynebacteriaceae</taxon>
        <taxon>Corynebacterium</taxon>
    </lineage>
</organism>
<feature type="domain" description="NADP-dependent oxidoreductase" evidence="8">
    <location>
        <begin position="22"/>
        <end position="268"/>
    </location>
</feature>
<dbReference type="CDD" id="cd19071">
    <property type="entry name" value="AKR_AKR1-5-like"/>
    <property type="match status" value="1"/>
</dbReference>